<dbReference type="InParanoid" id="A0A067MLQ3"/>
<protein>
    <submittedName>
        <fullName evidence="2">Uncharacterized protein</fullName>
    </submittedName>
</protein>
<proteinExistence type="predicted"/>
<dbReference type="HOGENOM" id="CLU_1348720_0_0_1"/>
<evidence type="ECO:0000256" key="1">
    <source>
        <dbReference type="SAM" id="SignalP"/>
    </source>
</evidence>
<reference evidence="3" key="1">
    <citation type="journal article" date="2014" name="Proc. Natl. Acad. Sci. U.S.A.">
        <title>Extensive sampling of basidiomycete genomes demonstrates inadequacy of the white-rot/brown-rot paradigm for wood decay fungi.</title>
        <authorList>
            <person name="Riley R."/>
            <person name="Salamov A.A."/>
            <person name="Brown D.W."/>
            <person name="Nagy L.G."/>
            <person name="Floudas D."/>
            <person name="Held B.W."/>
            <person name="Levasseur A."/>
            <person name="Lombard V."/>
            <person name="Morin E."/>
            <person name="Otillar R."/>
            <person name="Lindquist E.A."/>
            <person name="Sun H."/>
            <person name="LaButti K.M."/>
            <person name="Schmutz J."/>
            <person name="Jabbour D."/>
            <person name="Luo H."/>
            <person name="Baker S.E."/>
            <person name="Pisabarro A.G."/>
            <person name="Walton J.D."/>
            <person name="Blanchette R.A."/>
            <person name="Henrissat B."/>
            <person name="Martin F."/>
            <person name="Cullen D."/>
            <person name="Hibbett D.S."/>
            <person name="Grigoriev I.V."/>
        </authorList>
    </citation>
    <scope>NUCLEOTIDE SEQUENCE [LARGE SCALE GENOMIC DNA]</scope>
    <source>
        <strain evidence="3">FD-172 SS1</strain>
    </source>
</reference>
<feature type="signal peptide" evidence="1">
    <location>
        <begin position="1"/>
        <end position="20"/>
    </location>
</feature>
<feature type="chain" id="PRO_5001641479" evidence="1">
    <location>
        <begin position="21"/>
        <end position="203"/>
    </location>
</feature>
<gene>
    <name evidence="2" type="ORF">BOTBODRAFT_284216</name>
</gene>
<organism evidence="2 3">
    <name type="scientific">Botryobasidium botryosum (strain FD-172 SS1)</name>
    <dbReference type="NCBI Taxonomy" id="930990"/>
    <lineage>
        <taxon>Eukaryota</taxon>
        <taxon>Fungi</taxon>
        <taxon>Dikarya</taxon>
        <taxon>Basidiomycota</taxon>
        <taxon>Agaricomycotina</taxon>
        <taxon>Agaricomycetes</taxon>
        <taxon>Cantharellales</taxon>
        <taxon>Botryobasidiaceae</taxon>
        <taxon>Botryobasidium</taxon>
    </lineage>
</organism>
<dbReference type="OrthoDB" id="5420143at2759"/>
<dbReference type="AlphaFoldDB" id="A0A067MLQ3"/>
<dbReference type="EMBL" id="KL198031">
    <property type="protein sequence ID" value="KDQ15660.1"/>
    <property type="molecule type" value="Genomic_DNA"/>
</dbReference>
<evidence type="ECO:0000313" key="3">
    <source>
        <dbReference type="Proteomes" id="UP000027195"/>
    </source>
</evidence>
<sequence>MFFFKAAAAILAALPLAARATLSITAPTNWNTSGSATLTYTGAATDPVFSCELNNGGLLQYGSLAFCNNQSPTAGAINFQLPSVPAGDGYTVTFVAVSNINTVYATSAPFSIGAQYSRLLLQPLLLAPQLRSPRLRPQLLSSLLLRQHQTLRPARSLLHLPPLPRLLPRRSVPLIPALPPLFLRRQVPSVVSSPPGSRWPGCK</sequence>
<name>A0A067MLQ3_BOTB1</name>
<keyword evidence="1" id="KW-0732">Signal</keyword>
<accession>A0A067MLQ3</accession>
<dbReference type="Proteomes" id="UP000027195">
    <property type="component" value="Unassembled WGS sequence"/>
</dbReference>
<evidence type="ECO:0000313" key="2">
    <source>
        <dbReference type="EMBL" id="KDQ15660.1"/>
    </source>
</evidence>
<keyword evidence="3" id="KW-1185">Reference proteome</keyword>